<evidence type="ECO:0000313" key="2">
    <source>
        <dbReference type="Proteomes" id="UP000664914"/>
    </source>
</evidence>
<evidence type="ECO:0008006" key="3">
    <source>
        <dbReference type="Google" id="ProtNLM"/>
    </source>
</evidence>
<reference evidence="1" key="2">
    <citation type="submission" date="2021-04" db="EMBL/GenBank/DDBJ databases">
        <title>Isolation and genomic analysis of the ibuprofen-degrading bacterium Sphingomonas strain MPO218.</title>
        <authorList>
            <person name="Aulestia M."/>
            <person name="Flores A."/>
            <person name="Mangas E.L."/>
            <person name="Perez-Pulido A.J."/>
            <person name="Santero E."/>
            <person name="Camacho E.M."/>
        </authorList>
    </citation>
    <scope>NUCLEOTIDE SEQUENCE</scope>
    <source>
        <strain evidence="1">MPO218</strain>
    </source>
</reference>
<reference evidence="1" key="1">
    <citation type="submission" date="2020-07" db="EMBL/GenBank/DDBJ databases">
        <authorList>
            <person name="Camacho E."/>
        </authorList>
    </citation>
    <scope>NUCLEOTIDE SEQUENCE</scope>
    <source>
        <strain evidence="1">MPO218</strain>
    </source>
</reference>
<gene>
    <name evidence="1" type="ORF">HRJ34_05795</name>
</gene>
<dbReference type="RefSeq" id="WP_049771107.1">
    <property type="nucleotide sequence ID" value="NZ_CP059319.1"/>
</dbReference>
<dbReference type="EMBL" id="CP059319">
    <property type="protein sequence ID" value="QTH23024.1"/>
    <property type="molecule type" value="Genomic_DNA"/>
</dbReference>
<organism evidence="1 2">
    <name type="scientific">Rhizorhabdus wittichii</name>
    <dbReference type="NCBI Taxonomy" id="160791"/>
    <lineage>
        <taxon>Bacteria</taxon>
        <taxon>Pseudomonadati</taxon>
        <taxon>Pseudomonadota</taxon>
        <taxon>Alphaproteobacteria</taxon>
        <taxon>Sphingomonadales</taxon>
        <taxon>Sphingomonadaceae</taxon>
        <taxon>Rhizorhabdus</taxon>
    </lineage>
</organism>
<sequence>MSDRKIGPSVIVAVVPDMDPLAVRLPVAAQLTGLDETQMRDLVASGEIEVFKVGRTELVYYPSLKSFIAKAISLMIRRPRNGDADGNVVWLTGHIPHGDQK</sequence>
<dbReference type="Proteomes" id="UP000664914">
    <property type="component" value="Chromosome"/>
</dbReference>
<name>A0A975HGK3_9SPHN</name>
<evidence type="ECO:0000313" key="1">
    <source>
        <dbReference type="EMBL" id="QTH23024.1"/>
    </source>
</evidence>
<accession>A0A975HGK3</accession>
<protein>
    <recommendedName>
        <fullName evidence="3">DNA-binding protein</fullName>
    </recommendedName>
</protein>
<dbReference type="AlphaFoldDB" id="A0A975HGK3"/>
<proteinExistence type="predicted"/>